<keyword evidence="2" id="KW-1185">Reference proteome</keyword>
<dbReference type="EMBL" id="JACXVP010000001">
    <property type="protein sequence ID" value="KAG5630245.1"/>
    <property type="molecule type" value="Genomic_DNA"/>
</dbReference>
<protein>
    <submittedName>
        <fullName evidence="1">Uncharacterized protein</fullName>
    </submittedName>
</protein>
<reference evidence="1 2" key="1">
    <citation type="submission" date="2020-09" db="EMBL/GenBank/DDBJ databases">
        <title>De no assembly of potato wild relative species, Solanum commersonii.</title>
        <authorList>
            <person name="Cho K."/>
        </authorList>
    </citation>
    <scope>NUCLEOTIDE SEQUENCE [LARGE SCALE GENOMIC DNA]</scope>
    <source>
        <strain evidence="1">LZ3.2</strain>
        <tissue evidence="1">Leaf</tissue>
    </source>
</reference>
<name>A0A9J6B0A5_SOLCO</name>
<dbReference type="Proteomes" id="UP000824120">
    <property type="component" value="Chromosome 1"/>
</dbReference>
<gene>
    <name evidence="1" type="ORF">H5410_001962</name>
</gene>
<proteinExistence type="predicted"/>
<evidence type="ECO:0000313" key="1">
    <source>
        <dbReference type="EMBL" id="KAG5630245.1"/>
    </source>
</evidence>
<evidence type="ECO:0000313" key="2">
    <source>
        <dbReference type="Proteomes" id="UP000824120"/>
    </source>
</evidence>
<accession>A0A9J6B0A5</accession>
<organism evidence="1 2">
    <name type="scientific">Solanum commersonii</name>
    <name type="common">Commerson's wild potato</name>
    <name type="synonym">Commerson's nightshade</name>
    <dbReference type="NCBI Taxonomy" id="4109"/>
    <lineage>
        <taxon>Eukaryota</taxon>
        <taxon>Viridiplantae</taxon>
        <taxon>Streptophyta</taxon>
        <taxon>Embryophyta</taxon>
        <taxon>Tracheophyta</taxon>
        <taxon>Spermatophyta</taxon>
        <taxon>Magnoliopsida</taxon>
        <taxon>eudicotyledons</taxon>
        <taxon>Gunneridae</taxon>
        <taxon>Pentapetalae</taxon>
        <taxon>asterids</taxon>
        <taxon>lamiids</taxon>
        <taxon>Solanales</taxon>
        <taxon>Solanaceae</taxon>
        <taxon>Solanoideae</taxon>
        <taxon>Solaneae</taxon>
        <taxon>Solanum</taxon>
    </lineage>
</organism>
<sequence length="102" mass="11807">MTTKMKMQIWRWDSWDCDAKDHSVQLIGISDPLGDPSFSLVHHVSALSFSNFKLYNFQRYDTASWNGLVTRRLLLSIAYLILSFKAWHTGTLGETKAIRRLT</sequence>
<dbReference type="AlphaFoldDB" id="A0A9J6B0A5"/>
<comment type="caution">
    <text evidence="1">The sequence shown here is derived from an EMBL/GenBank/DDBJ whole genome shotgun (WGS) entry which is preliminary data.</text>
</comment>